<dbReference type="Proteomes" id="UP000018050">
    <property type="component" value="Unassembled WGS sequence"/>
</dbReference>
<reference evidence="2" key="2">
    <citation type="submission" date="2013-10" db="EMBL/GenBank/DDBJ databases">
        <authorList>
            <person name="Aslett M."/>
        </authorList>
    </citation>
    <scope>NUCLEOTIDE SEQUENCE</scope>
    <source>
        <strain evidence="2">Houghton</strain>
    </source>
</reference>
<evidence type="ECO:0000256" key="1">
    <source>
        <dbReference type="SAM" id="Phobius"/>
    </source>
</evidence>
<dbReference type="VEuPathDB" id="ToxoDB:EAH_00066770"/>
<evidence type="ECO:0000313" key="3">
    <source>
        <dbReference type="Proteomes" id="UP000018050"/>
    </source>
</evidence>
<proteinExistence type="predicted"/>
<accession>U6GSI9</accession>
<dbReference type="AlphaFoldDB" id="U6GSI9"/>
<keyword evidence="1" id="KW-0812">Transmembrane</keyword>
<dbReference type="EMBL" id="HG672474">
    <property type="protein sequence ID" value="CDI82512.1"/>
    <property type="molecule type" value="Genomic_DNA"/>
</dbReference>
<protein>
    <submittedName>
        <fullName evidence="2">Uncharacterized protein</fullName>
    </submittedName>
</protein>
<evidence type="ECO:0000313" key="2">
    <source>
        <dbReference type="EMBL" id="CDI82512.1"/>
    </source>
</evidence>
<feature type="transmembrane region" description="Helical" evidence="1">
    <location>
        <begin position="26"/>
        <end position="47"/>
    </location>
</feature>
<keyword evidence="3" id="KW-1185">Reference proteome</keyword>
<reference evidence="2" key="1">
    <citation type="submission" date="2013-10" db="EMBL/GenBank/DDBJ databases">
        <title>Genomic analysis of the causative agents of coccidiosis in chickens.</title>
        <authorList>
            <person name="Reid A.J."/>
            <person name="Blake D."/>
            <person name="Billington K."/>
            <person name="Browne H."/>
            <person name="Dunn M."/>
            <person name="Hung S."/>
            <person name="Kawahara F."/>
            <person name="Miranda-Saavedra D."/>
            <person name="Mourier T."/>
            <person name="Nagra H."/>
            <person name="Otto T.D."/>
            <person name="Rawlings N."/>
            <person name="Sanchez A."/>
            <person name="Sanders M."/>
            <person name="Subramaniam C."/>
            <person name="Tay Y."/>
            <person name="Dear P."/>
            <person name="Doerig C."/>
            <person name="Gruber A."/>
            <person name="Parkinson J."/>
            <person name="Shirley M."/>
            <person name="Wan K.L."/>
            <person name="Berriman M."/>
            <person name="Tomley F."/>
            <person name="Pain A."/>
        </authorList>
    </citation>
    <scope>NUCLEOTIDE SEQUENCE</scope>
    <source>
        <strain evidence="2">Houghton</strain>
    </source>
</reference>
<name>U6GSI9_EIMAC</name>
<gene>
    <name evidence="2" type="ORF">EAH_00066770</name>
</gene>
<organism evidence="2 3">
    <name type="scientific">Eimeria acervulina</name>
    <name type="common">Coccidian parasite</name>
    <dbReference type="NCBI Taxonomy" id="5801"/>
    <lineage>
        <taxon>Eukaryota</taxon>
        <taxon>Sar</taxon>
        <taxon>Alveolata</taxon>
        <taxon>Apicomplexa</taxon>
        <taxon>Conoidasida</taxon>
        <taxon>Coccidia</taxon>
        <taxon>Eucoccidiorida</taxon>
        <taxon>Eimeriorina</taxon>
        <taxon>Eimeriidae</taxon>
        <taxon>Eimeria</taxon>
    </lineage>
</organism>
<keyword evidence="1" id="KW-0472">Membrane</keyword>
<sequence>MKKLDFRISAMPSVGALKNAGMKVHYLFGVFAGDAGNGFVLLVWVAFKLLRALIAGCALLQMVNIHSTVAVMRSYDGKDNHIDSDSVEAQTGQLLLAREHTQLVKFEEVCLNSLVEMLLGFPVYHTMLRGCKTDRARMRRFSYVYQLVVMGIALFKDVRHPCDPASHRSKDLKRTRILEMVGNQQV</sequence>
<keyword evidence="1" id="KW-1133">Transmembrane helix</keyword>
<dbReference type="RefSeq" id="XP_013248109.1">
    <property type="nucleotide sequence ID" value="XM_013392655.1"/>
</dbReference>
<dbReference type="GeneID" id="25274747"/>